<evidence type="ECO:0000256" key="1">
    <source>
        <dbReference type="SAM" id="MobiDB-lite"/>
    </source>
</evidence>
<dbReference type="KEGG" id="mpau:ZMTM_25460"/>
<keyword evidence="2" id="KW-1133">Transmembrane helix</keyword>
<sequence>MNIDSDNDGGADIFWPGYVDAVTNLVLNLLFVVVIMTVAVFIFAMELGRRSKVPPSPTPQAEQQKPAETPQTPVTTPDAAKLQKQVDALLQQVADLKDKEHDAQRLQEELAALQQDTAPGKRGPHKVVKGSVRSDEPVSAIDKITGGLVVDFNDDAVTLSDEEGQKLRGPIASIVASGGAKLEVNVPPGFTEAKRLGYYRAMAVRNLLIEMKLPADRIEVSVKEGVATSDSSLVLVSPAGTP</sequence>
<feature type="region of interest" description="Disordered" evidence="1">
    <location>
        <begin position="51"/>
        <end position="77"/>
    </location>
</feature>
<feature type="region of interest" description="Disordered" evidence="1">
    <location>
        <begin position="113"/>
        <end position="134"/>
    </location>
</feature>
<keyword evidence="2" id="KW-0812">Transmembrane</keyword>
<evidence type="ECO:0000256" key="2">
    <source>
        <dbReference type="SAM" id="Phobius"/>
    </source>
</evidence>
<keyword evidence="4" id="KW-1185">Reference proteome</keyword>
<evidence type="ECO:0000313" key="3">
    <source>
        <dbReference type="EMBL" id="BCM26287.1"/>
    </source>
</evidence>
<dbReference type="RefSeq" id="WP_221764295.1">
    <property type="nucleotide sequence ID" value="NZ_AP024110.1"/>
</dbReference>
<reference evidence="3" key="1">
    <citation type="journal article" date="2021" name="Arch. Microbiol.">
        <title>Methyloradius palustris gen. nov., sp. nov., a methanol-oxidizing bacterium isolated from snow.</title>
        <authorList>
            <person name="Miyadera T."/>
            <person name="Kojima H."/>
            <person name="Fukui M."/>
        </authorList>
    </citation>
    <scope>NUCLEOTIDE SEQUENCE</scope>
    <source>
        <strain evidence="3">Zm11</strain>
    </source>
</reference>
<evidence type="ECO:0000313" key="4">
    <source>
        <dbReference type="Proteomes" id="UP000826722"/>
    </source>
</evidence>
<gene>
    <name evidence="3" type="ORF">ZMTM_25460</name>
</gene>
<dbReference type="EMBL" id="AP024110">
    <property type="protein sequence ID" value="BCM26287.1"/>
    <property type="molecule type" value="Genomic_DNA"/>
</dbReference>
<name>A0A8E4G0Q8_9PROT</name>
<feature type="transmembrane region" description="Helical" evidence="2">
    <location>
        <begin position="25"/>
        <end position="44"/>
    </location>
</feature>
<accession>A0A8E4G0Q8</accession>
<keyword evidence="2" id="KW-0472">Membrane</keyword>
<dbReference type="AlphaFoldDB" id="A0A8E4G0Q8"/>
<organism evidence="3 4">
    <name type="scientific">Methyloradius palustris</name>
    <dbReference type="NCBI Taxonomy" id="2778876"/>
    <lineage>
        <taxon>Bacteria</taxon>
        <taxon>Pseudomonadati</taxon>
        <taxon>Pseudomonadota</taxon>
        <taxon>Betaproteobacteria</taxon>
        <taxon>Nitrosomonadales</taxon>
        <taxon>Methylophilaceae</taxon>
        <taxon>Methyloradius</taxon>
    </lineage>
</organism>
<proteinExistence type="predicted"/>
<protein>
    <submittedName>
        <fullName evidence="3">Uncharacterized protein</fullName>
    </submittedName>
</protein>
<dbReference type="Proteomes" id="UP000826722">
    <property type="component" value="Chromosome"/>
</dbReference>